<comment type="caution">
    <text evidence="4">The sequence shown here is derived from an EMBL/GenBank/DDBJ whole genome shotgun (WGS) entry which is preliminary data.</text>
</comment>
<gene>
    <name evidence="4" type="ORF">GCM10007362_34260</name>
</gene>
<evidence type="ECO:0000313" key="4">
    <source>
        <dbReference type="EMBL" id="GGH82639.1"/>
    </source>
</evidence>
<name>A0ABQ2A0Y6_9BACL</name>
<keyword evidence="2" id="KW-1133">Transmembrane helix</keyword>
<dbReference type="CDD" id="cd00198">
    <property type="entry name" value="vWFA"/>
    <property type="match status" value="1"/>
</dbReference>
<keyword evidence="2" id="KW-0472">Membrane</keyword>
<feature type="transmembrane region" description="Helical" evidence="2">
    <location>
        <begin position="80"/>
        <end position="102"/>
    </location>
</feature>
<organism evidence="4 5">
    <name type="scientific">Saccharibacillus endophyticus</name>
    <dbReference type="NCBI Taxonomy" id="2060666"/>
    <lineage>
        <taxon>Bacteria</taxon>
        <taxon>Bacillati</taxon>
        <taxon>Bacillota</taxon>
        <taxon>Bacilli</taxon>
        <taxon>Bacillales</taxon>
        <taxon>Paenibacillaceae</taxon>
        <taxon>Saccharibacillus</taxon>
    </lineage>
</organism>
<dbReference type="InterPro" id="IPR036465">
    <property type="entry name" value="vWFA_dom_sf"/>
</dbReference>
<dbReference type="RefSeq" id="WP_172245714.1">
    <property type="nucleotide sequence ID" value="NZ_BMDD01000004.1"/>
</dbReference>
<evidence type="ECO:0000259" key="3">
    <source>
        <dbReference type="PROSITE" id="PS50234"/>
    </source>
</evidence>
<keyword evidence="2" id="KW-0812">Transmembrane</keyword>
<feature type="transmembrane region" description="Helical" evidence="2">
    <location>
        <begin position="36"/>
        <end position="59"/>
    </location>
</feature>
<evidence type="ECO:0000256" key="2">
    <source>
        <dbReference type="SAM" id="Phobius"/>
    </source>
</evidence>
<dbReference type="Pfam" id="PF00092">
    <property type="entry name" value="VWA"/>
    <property type="match status" value="1"/>
</dbReference>
<dbReference type="EMBL" id="BMDD01000004">
    <property type="protein sequence ID" value="GGH82639.1"/>
    <property type="molecule type" value="Genomic_DNA"/>
</dbReference>
<feature type="region of interest" description="Disordered" evidence="1">
    <location>
        <begin position="403"/>
        <end position="430"/>
    </location>
</feature>
<keyword evidence="5" id="KW-1185">Reference proteome</keyword>
<feature type="transmembrane region" description="Helical" evidence="2">
    <location>
        <begin position="376"/>
        <end position="395"/>
    </location>
</feature>
<dbReference type="PROSITE" id="PS50234">
    <property type="entry name" value="VWFA"/>
    <property type="match status" value="1"/>
</dbReference>
<dbReference type="SUPFAM" id="SSF53300">
    <property type="entry name" value="vWA-like"/>
    <property type="match status" value="1"/>
</dbReference>
<dbReference type="Proteomes" id="UP000605427">
    <property type="component" value="Unassembled WGS sequence"/>
</dbReference>
<protein>
    <recommendedName>
        <fullName evidence="3">VWFA domain-containing protein</fullName>
    </recommendedName>
</protein>
<dbReference type="PANTHER" id="PTHR10579:SF43">
    <property type="entry name" value="ZINC FINGER (C3HC4-TYPE RING FINGER) FAMILY PROTEIN"/>
    <property type="match status" value="1"/>
</dbReference>
<evidence type="ECO:0000313" key="5">
    <source>
        <dbReference type="Proteomes" id="UP000605427"/>
    </source>
</evidence>
<feature type="transmembrane region" description="Helical" evidence="2">
    <location>
        <begin position="345"/>
        <end position="364"/>
    </location>
</feature>
<dbReference type="Gene3D" id="3.40.50.410">
    <property type="entry name" value="von Willebrand factor, type A domain"/>
    <property type="match status" value="1"/>
</dbReference>
<feature type="transmembrane region" description="Helical" evidence="2">
    <location>
        <begin position="312"/>
        <end position="333"/>
    </location>
</feature>
<dbReference type="InterPro" id="IPR051266">
    <property type="entry name" value="CLCR"/>
</dbReference>
<dbReference type="InterPro" id="IPR002035">
    <property type="entry name" value="VWF_A"/>
</dbReference>
<feature type="domain" description="VWFA" evidence="3">
    <location>
        <begin position="114"/>
        <end position="294"/>
    </location>
</feature>
<sequence>MQRKINLLLLLLALVGGAVGFGIGEWLLNRYEGEMSGILLVGIYFGVLALCIGLGCLAAETISPKLNGRSWKERYSGFSWKMLVPVTLAAFLALGALFEFVYELDLGGVKKINDIVLVIDNSGSMTDTDPQNERFTAAKELIGRMDADKRVAVFTFDDVPQLVQPLTRITSDNEKQQIYAKIDAIRTTEFSTDIDQALTGTMEHIRDQGDSDSGAMVILLSDGITDVNLDNVLSSYQSERVPINAIGLGKGLVIEAEDGFQLLQNVAERTGGTYTDVANADQISLAFQDIYRNLDDHTLLTERTGAPAASTYLQILHIALILLIGAALGIALGVMFDNRFLAKSFGIGGAVAGLAAGLILEFGLQGDALGDSTVRLLADLALATIIALFTLIIPIREQQRKERGRRGKGVAATNPSAGLGNRPGDRSSGF</sequence>
<proteinExistence type="predicted"/>
<accession>A0ABQ2A0Y6</accession>
<dbReference type="PANTHER" id="PTHR10579">
    <property type="entry name" value="CALCIUM-ACTIVATED CHLORIDE CHANNEL REGULATOR"/>
    <property type="match status" value="1"/>
</dbReference>
<dbReference type="SMART" id="SM00327">
    <property type="entry name" value="VWA"/>
    <property type="match status" value="1"/>
</dbReference>
<evidence type="ECO:0000256" key="1">
    <source>
        <dbReference type="SAM" id="MobiDB-lite"/>
    </source>
</evidence>
<reference evidence="5" key="1">
    <citation type="journal article" date="2019" name="Int. J. Syst. Evol. Microbiol.">
        <title>The Global Catalogue of Microorganisms (GCM) 10K type strain sequencing project: providing services to taxonomists for standard genome sequencing and annotation.</title>
        <authorList>
            <consortium name="The Broad Institute Genomics Platform"/>
            <consortium name="The Broad Institute Genome Sequencing Center for Infectious Disease"/>
            <person name="Wu L."/>
            <person name="Ma J."/>
        </authorList>
    </citation>
    <scope>NUCLEOTIDE SEQUENCE [LARGE SCALE GENOMIC DNA]</scope>
    <source>
        <strain evidence="5">CCM 8702</strain>
    </source>
</reference>